<evidence type="ECO:0000256" key="6">
    <source>
        <dbReference type="ARBA" id="ARBA00022737"/>
    </source>
</evidence>
<dbReference type="InterPro" id="IPR001611">
    <property type="entry name" value="Leu-rich_rpt"/>
</dbReference>
<feature type="domain" description="Leucine-rich repeat-containing N-terminal plant-type" evidence="10">
    <location>
        <begin position="41"/>
        <end position="73"/>
    </location>
</feature>
<dbReference type="EMBL" id="CABIKO010000005">
    <property type="protein sequence ID" value="VVA12613.1"/>
    <property type="molecule type" value="Genomic_DNA"/>
</dbReference>
<evidence type="ECO:0000256" key="1">
    <source>
        <dbReference type="ARBA" id="ARBA00004191"/>
    </source>
</evidence>
<dbReference type="Gramene" id="VVA12613">
    <property type="protein sequence ID" value="VVA12613"/>
    <property type="gene ID" value="Prudul26B006256"/>
</dbReference>
<keyword evidence="4" id="KW-0433">Leucine-rich repeat</keyword>
<evidence type="ECO:0000256" key="2">
    <source>
        <dbReference type="ARBA" id="ARBA00004370"/>
    </source>
</evidence>
<dbReference type="SUPFAM" id="SSF52058">
    <property type="entry name" value="L domain-like"/>
    <property type="match status" value="1"/>
</dbReference>
<organism evidence="11 12">
    <name type="scientific">Prunus dulcis</name>
    <name type="common">Almond</name>
    <name type="synonym">Amygdalus dulcis</name>
    <dbReference type="NCBI Taxonomy" id="3755"/>
    <lineage>
        <taxon>Eukaryota</taxon>
        <taxon>Viridiplantae</taxon>
        <taxon>Streptophyta</taxon>
        <taxon>Embryophyta</taxon>
        <taxon>Tracheophyta</taxon>
        <taxon>Spermatophyta</taxon>
        <taxon>Magnoliopsida</taxon>
        <taxon>eudicotyledons</taxon>
        <taxon>Gunneridae</taxon>
        <taxon>Pentapetalae</taxon>
        <taxon>rosids</taxon>
        <taxon>fabids</taxon>
        <taxon>Rosales</taxon>
        <taxon>Rosaceae</taxon>
        <taxon>Amygdaloideae</taxon>
        <taxon>Amygdaleae</taxon>
        <taxon>Prunus</taxon>
    </lineage>
</organism>
<dbReference type="OMA" id="NDSFAFC"/>
<evidence type="ECO:0000256" key="4">
    <source>
        <dbReference type="ARBA" id="ARBA00022614"/>
    </source>
</evidence>
<dbReference type="PANTHER" id="PTHR48060">
    <property type="entry name" value="DNA DAMAGE-REPAIR/TOLERATION PROTEIN DRT100"/>
    <property type="match status" value="1"/>
</dbReference>
<dbReference type="FunFam" id="3.80.10.10:FF:000400">
    <property type="entry name" value="Nuclear pore complex protein NUP107"/>
    <property type="match status" value="1"/>
</dbReference>
<keyword evidence="3" id="KW-0964">Secreted</keyword>
<feature type="chain" id="PRO_5022867056" description="Leucine-rich repeat-containing N-terminal plant-type domain-containing protein" evidence="9">
    <location>
        <begin position="34"/>
        <end position="222"/>
    </location>
</feature>
<dbReference type="InterPro" id="IPR013210">
    <property type="entry name" value="LRR_N_plant-typ"/>
</dbReference>
<evidence type="ECO:0000259" key="10">
    <source>
        <dbReference type="Pfam" id="PF08263"/>
    </source>
</evidence>
<dbReference type="InterPro" id="IPR032675">
    <property type="entry name" value="LRR_dom_sf"/>
</dbReference>
<comment type="subcellular location">
    <subcellularLocation>
        <location evidence="2">Membrane</location>
    </subcellularLocation>
    <subcellularLocation>
        <location evidence="1">Secreted</location>
        <location evidence="1">Cell wall</location>
    </subcellularLocation>
</comment>
<keyword evidence="6" id="KW-0677">Repeat</keyword>
<dbReference type="PANTHER" id="PTHR48060:SF21">
    <property type="entry name" value="L DOMAIN-LIKE PROTEIN"/>
    <property type="match status" value="1"/>
</dbReference>
<dbReference type="Gene3D" id="3.80.10.10">
    <property type="entry name" value="Ribonuclease Inhibitor"/>
    <property type="match status" value="2"/>
</dbReference>
<dbReference type="AlphaFoldDB" id="A0A5E4EA39"/>
<proteinExistence type="inferred from homology"/>
<dbReference type="GO" id="GO:0016020">
    <property type="term" value="C:membrane"/>
    <property type="evidence" value="ECO:0007669"/>
    <property type="project" value="UniProtKB-SubCell"/>
</dbReference>
<evidence type="ECO:0000256" key="5">
    <source>
        <dbReference type="ARBA" id="ARBA00022729"/>
    </source>
</evidence>
<sequence length="222" mass="24363">MDLHGPSFCAFWSIHLHVMTLLFFMNFLSPSTAANPFENGTDRLALLKFKESILTDTHGFLNSWNDSLHFCNWFINLRNNSLSGKIPQQVDHLFGLQHLTLSDNMLEGEIPVKLSYCSELSIVSFRSNRLTGKIPSELGSLTKLLTLNLGTNNLTGGIPSSLGNLSSITQLSLAYNNLADNEFKGSIPPNIGLNMPNLQQIGIGGNEFSGKIPASFSNASQF</sequence>
<dbReference type="Pfam" id="PF08263">
    <property type="entry name" value="LRRNT_2"/>
    <property type="match status" value="1"/>
</dbReference>
<gene>
    <name evidence="11" type="ORF">ALMOND_2B006256</name>
</gene>
<reference evidence="12" key="1">
    <citation type="journal article" date="2020" name="Plant J.">
        <title>Transposons played a major role in the diversification between the closely related almond and peach genomes: results from the almond genome sequence.</title>
        <authorList>
            <person name="Alioto T."/>
            <person name="Alexiou K.G."/>
            <person name="Bardil A."/>
            <person name="Barteri F."/>
            <person name="Castanera R."/>
            <person name="Cruz F."/>
            <person name="Dhingra A."/>
            <person name="Duval H."/>
            <person name="Fernandez I Marti A."/>
            <person name="Frias L."/>
            <person name="Galan B."/>
            <person name="Garcia J.L."/>
            <person name="Howad W."/>
            <person name="Gomez-Garrido J."/>
            <person name="Gut M."/>
            <person name="Julca I."/>
            <person name="Morata J."/>
            <person name="Puigdomenech P."/>
            <person name="Ribeca P."/>
            <person name="Rubio Cabetas M.J."/>
            <person name="Vlasova A."/>
            <person name="Wirthensohn M."/>
            <person name="Garcia-Mas J."/>
            <person name="Gabaldon T."/>
            <person name="Casacuberta J.M."/>
            <person name="Arus P."/>
        </authorList>
    </citation>
    <scope>NUCLEOTIDE SEQUENCE [LARGE SCALE GENOMIC DNA]</scope>
    <source>
        <strain evidence="12">cv. Texas</strain>
    </source>
</reference>
<keyword evidence="7" id="KW-0472">Membrane</keyword>
<evidence type="ECO:0000256" key="7">
    <source>
        <dbReference type="ARBA" id="ARBA00023136"/>
    </source>
</evidence>
<evidence type="ECO:0000313" key="11">
    <source>
        <dbReference type="EMBL" id="VVA12613.1"/>
    </source>
</evidence>
<dbReference type="Proteomes" id="UP000327085">
    <property type="component" value="Chromosome 2"/>
</dbReference>
<evidence type="ECO:0000256" key="3">
    <source>
        <dbReference type="ARBA" id="ARBA00022512"/>
    </source>
</evidence>
<dbReference type="InParanoid" id="A0A5E4EA39"/>
<name>A0A5E4EA39_PRUDU</name>
<evidence type="ECO:0000256" key="8">
    <source>
        <dbReference type="ARBA" id="ARBA00038043"/>
    </source>
</evidence>
<protein>
    <recommendedName>
        <fullName evidence="10">Leucine-rich repeat-containing N-terminal plant-type domain-containing protein</fullName>
    </recommendedName>
</protein>
<evidence type="ECO:0000256" key="9">
    <source>
        <dbReference type="SAM" id="SignalP"/>
    </source>
</evidence>
<keyword evidence="5 9" id="KW-0732">Signal</keyword>
<evidence type="ECO:0000313" key="12">
    <source>
        <dbReference type="Proteomes" id="UP000327085"/>
    </source>
</evidence>
<keyword evidence="3" id="KW-0134">Cell wall</keyword>
<comment type="similarity">
    <text evidence="8">Belongs to the polygalacturonase-inhibiting protein family.</text>
</comment>
<accession>A0A5E4EA39</accession>
<dbReference type="Pfam" id="PF00560">
    <property type="entry name" value="LRR_1"/>
    <property type="match status" value="5"/>
</dbReference>
<dbReference type="InterPro" id="IPR053211">
    <property type="entry name" value="DNA_repair-toleration"/>
</dbReference>
<feature type="signal peptide" evidence="9">
    <location>
        <begin position="1"/>
        <end position="33"/>
    </location>
</feature>